<name>A0A819XLE6_9BILA</name>
<accession>A0A819XLE6</accession>
<evidence type="ECO:0000313" key="1">
    <source>
        <dbReference type="EMBL" id="CAF4141335.1"/>
    </source>
</evidence>
<reference evidence="1" key="1">
    <citation type="submission" date="2021-02" db="EMBL/GenBank/DDBJ databases">
        <authorList>
            <person name="Nowell W R."/>
        </authorList>
    </citation>
    <scope>NUCLEOTIDE SEQUENCE</scope>
</reference>
<proteinExistence type="predicted"/>
<gene>
    <name evidence="1" type="ORF">OTI717_LOCUS35755</name>
</gene>
<sequence>ISANDIINFIQSIIDHEKILDSNGNNLDDQSNLRIYCRINELLEIFISSIGEIDQQERQYFHSLALSILKCQVTRAPLIGKLLMKMVQNKEDLEEILIIFQQYLSPVYFEHTLLKLASYLSDNDGFCPFVQQLSIDEKFHLTLWFINEKNQPLFVFDLLKNQLFNKTSVDKQQCQILLRQIRQSSNLLLRDDQQSCADYIVSRSKHEIIFLITSLTGAIGTLPIINNLRQLDSVFIYTNEEEEEEEVKMFLNEYSKIIGIFSQQTDLYQCIEENIDLALKQVESFQFYEQRQKSTRELTKESGSFLWLRLFKDIVLKLPHDEQSKQEMIEKLKEIYRNNNCQLKLIENFKNEYKSDDANSREGCAFINISY</sequence>
<feature type="non-terminal residue" evidence="1">
    <location>
        <position position="371"/>
    </location>
</feature>
<organism evidence="1 2">
    <name type="scientific">Rotaria sordida</name>
    <dbReference type="NCBI Taxonomy" id="392033"/>
    <lineage>
        <taxon>Eukaryota</taxon>
        <taxon>Metazoa</taxon>
        <taxon>Spiralia</taxon>
        <taxon>Gnathifera</taxon>
        <taxon>Rotifera</taxon>
        <taxon>Eurotatoria</taxon>
        <taxon>Bdelloidea</taxon>
        <taxon>Philodinida</taxon>
        <taxon>Philodinidae</taxon>
        <taxon>Rotaria</taxon>
    </lineage>
</organism>
<dbReference type="Proteomes" id="UP000663823">
    <property type="component" value="Unassembled WGS sequence"/>
</dbReference>
<dbReference type="EMBL" id="CAJOAX010014210">
    <property type="protein sequence ID" value="CAF4141335.1"/>
    <property type="molecule type" value="Genomic_DNA"/>
</dbReference>
<protein>
    <submittedName>
        <fullName evidence="1">Uncharacterized protein</fullName>
    </submittedName>
</protein>
<dbReference type="AlphaFoldDB" id="A0A819XLE6"/>
<feature type="non-terminal residue" evidence="1">
    <location>
        <position position="1"/>
    </location>
</feature>
<comment type="caution">
    <text evidence="1">The sequence shown here is derived from an EMBL/GenBank/DDBJ whole genome shotgun (WGS) entry which is preliminary data.</text>
</comment>
<evidence type="ECO:0000313" key="2">
    <source>
        <dbReference type="Proteomes" id="UP000663823"/>
    </source>
</evidence>